<dbReference type="Pfam" id="PF25390">
    <property type="entry name" value="WD40_RLD"/>
    <property type="match status" value="1"/>
</dbReference>
<organism evidence="3">
    <name type="scientific">Hyperionvirus sp</name>
    <dbReference type="NCBI Taxonomy" id="2487770"/>
    <lineage>
        <taxon>Viruses</taxon>
        <taxon>Varidnaviria</taxon>
        <taxon>Bamfordvirae</taxon>
        <taxon>Nucleocytoviricota</taxon>
        <taxon>Megaviricetes</taxon>
        <taxon>Imitervirales</taxon>
        <taxon>Mimiviridae</taxon>
        <taxon>Klosneuvirinae</taxon>
    </lineage>
</organism>
<dbReference type="PROSITE" id="PS50012">
    <property type="entry name" value="RCC1_3"/>
    <property type="match status" value="3"/>
</dbReference>
<evidence type="ECO:0000313" key="3">
    <source>
        <dbReference type="EMBL" id="AYV83347.1"/>
    </source>
</evidence>
<evidence type="ECO:0000259" key="2">
    <source>
        <dbReference type="Pfam" id="PF25390"/>
    </source>
</evidence>
<dbReference type="InterPro" id="IPR000408">
    <property type="entry name" value="Reg_chr_condens"/>
</dbReference>
<dbReference type="PRINTS" id="PR00633">
    <property type="entry name" value="RCCNDNSATION"/>
</dbReference>
<gene>
    <name evidence="3" type="ORF">Hyperionvirus6_28</name>
</gene>
<evidence type="ECO:0000256" key="1">
    <source>
        <dbReference type="ARBA" id="ARBA00022737"/>
    </source>
</evidence>
<sequence length="482" mass="53503">MSLITFIKNLPIDLQYIVLNYYPMALFILTRPELAEYDWFQLNKMIFGSMYSREMCSDDEMIKVYIDNSLRNKSKIVCGGDHVYIRLVDGTLMSCGYNWFGQLGIGNNDSQHVFSEIKGIKKNIVEVICGENHTIIRMTDGTLMSCGNNYSGQLGLGDYVCRNVFCEIEGICGVVEVKCVGDYTIIRLTDGTLMGCGNNKKGHLGLGDNLRRNLFVEIKCVPKNIEEVICQESHVIVRLTDGTLMGCGYNEFGQLGFEDNRTTNLFEEIVGIPKNIIEVICGPYHTIIRLTDGTLMSCGFNRFGQLGLGDVKDRKFFSEIASIDKNVVKIICGYAYTIIRLANGSLMSVGNNMFGELGLGDSIHRNIFSEIKGIDKNISEMICSDINTIVRLTDGTLMVSGTNSDGQLGLGDFLMRNEYCETKVIGKSIVEVINGTLFTIIRLNDGTLMSCGYNFHGQLGVGDKLNKSEFTLINGIPKMLSG</sequence>
<name>A0A3G5A7X2_9VIRU</name>
<dbReference type="InterPro" id="IPR051625">
    <property type="entry name" value="Signaling_Regulatory_Domain"/>
</dbReference>
<dbReference type="EMBL" id="MK072388">
    <property type="protein sequence ID" value="AYV83347.1"/>
    <property type="molecule type" value="Genomic_DNA"/>
</dbReference>
<reference evidence="3" key="1">
    <citation type="submission" date="2018-10" db="EMBL/GenBank/DDBJ databases">
        <title>Hidden diversity of soil giant viruses.</title>
        <authorList>
            <person name="Schulz F."/>
            <person name="Alteio L."/>
            <person name="Goudeau D."/>
            <person name="Ryan E.M."/>
            <person name="Malmstrom R.R."/>
            <person name="Blanchard J."/>
            <person name="Woyke T."/>
        </authorList>
    </citation>
    <scope>NUCLEOTIDE SEQUENCE</scope>
    <source>
        <strain evidence="3">HYV1</strain>
    </source>
</reference>
<dbReference type="InterPro" id="IPR009091">
    <property type="entry name" value="RCC1/BLIP-II"/>
</dbReference>
<dbReference type="SUPFAM" id="SSF50985">
    <property type="entry name" value="RCC1/BLIP-II"/>
    <property type="match status" value="1"/>
</dbReference>
<protein>
    <submittedName>
        <fullName evidence="3">Chromosome condensation regulator</fullName>
    </submittedName>
</protein>
<dbReference type="Pfam" id="PF13540">
    <property type="entry name" value="RCC1_2"/>
    <property type="match status" value="1"/>
</dbReference>
<dbReference type="InterPro" id="IPR058923">
    <property type="entry name" value="RCC1-like_dom"/>
</dbReference>
<feature type="domain" description="RCC1-like" evidence="2">
    <location>
        <begin position="174"/>
        <end position="412"/>
    </location>
</feature>
<accession>A0A3G5A7X2</accession>
<proteinExistence type="predicted"/>
<dbReference type="Gene3D" id="2.130.10.30">
    <property type="entry name" value="Regulator of chromosome condensation 1/beta-lactamase-inhibitor protein II"/>
    <property type="match status" value="2"/>
</dbReference>
<dbReference type="PANTHER" id="PTHR22872">
    <property type="entry name" value="BTK-BINDING PROTEIN-RELATED"/>
    <property type="match status" value="1"/>
</dbReference>
<keyword evidence="1" id="KW-0677">Repeat</keyword>